<reference evidence="6 7" key="1">
    <citation type="journal article" date="2014" name="Int. J. Syst. Evol. Microbiol.">
        <title>Phaeodactylibacter xiamenensis gen. nov., sp. nov., a member of the family Saprospiraceae isolated from the marine alga Phaeodactylum tricornutum.</title>
        <authorList>
            <person name="Chen Z.Jr."/>
            <person name="Lei X."/>
            <person name="Lai Q."/>
            <person name="Li Y."/>
            <person name="Zhang B."/>
            <person name="Zhang J."/>
            <person name="Zhang H."/>
            <person name="Yang L."/>
            <person name="Zheng W."/>
            <person name="Tian Y."/>
            <person name="Yu Z."/>
            <person name="Xu H.Jr."/>
            <person name="Zheng T."/>
        </authorList>
    </citation>
    <scope>NUCLEOTIDE SEQUENCE [LARGE SCALE GENOMIC DNA]</scope>
    <source>
        <strain evidence="6 7">KD52</strain>
    </source>
</reference>
<evidence type="ECO:0000313" key="7">
    <source>
        <dbReference type="Proteomes" id="UP000029736"/>
    </source>
</evidence>
<dbReference type="GO" id="GO:0030170">
    <property type="term" value="F:pyridoxal phosphate binding"/>
    <property type="evidence" value="ECO:0007669"/>
    <property type="project" value="InterPro"/>
</dbReference>
<accession>A0A098S7M9</accession>
<dbReference type="PANTHER" id="PTHR42832:SF3">
    <property type="entry name" value="L-GLUTAMINE--4-(METHYLSULFANYL)-2-OXOBUTANOATE AMINOTRANSFERASE"/>
    <property type="match status" value="1"/>
</dbReference>
<comment type="cofactor">
    <cofactor evidence="1 4">
        <name>pyridoxal 5'-phosphate</name>
        <dbReference type="ChEBI" id="CHEBI:597326"/>
    </cofactor>
</comment>
<name>A0A098S7M9_9BACT</name>
<dbReference type="InterPro" id="IPR015421">
    <property type="entry name" value="PyrdxlP-dep_Trfase_major"/>
</dbReference>
<comment type="similarity">
    <text evidence="4">Belongs to the class-I pyridoxal-phosphate-dependent aminotransferase family.</text>
</comment>
<dbReference type="EMBL" id="JPOS01000038">
    <property type="protein sequence ID" value="KGE87092.1"/>
    <property type="molecule type" value="Genomic_DNA"/>
</dbReference>
<dbReference type="InterPro" id="IPR050881">
    <property type="entry name" value="LL-DAP_aminotransferase"/>
</dbReference>
<keyword evidence="7" id="KW-1185">Reference proteome</keyword>
<dbReference type="InterPro" id="IPR015424">
    <property type="entry name" value="PyrdxlP-dep_Trfase"/>
</dbReference>
<dbReference type="InterPro" id="IPR004838">
    <property type="entry name" value="NHTrfase_class1_PyrdxlP-BS"/>
</dbReference>
<dbReference type="Gene3D" id="3.90.1150.10">
    <property type="entry name" value="Aspartate Aminotransferase, domain 1"/>
    <property type="match status" value="1"/>
</dbReference>
<proteinExistence type="inferred from homology"/>
<dbReference type="EC" id="2.6.1.-" evidence="4"/>
<keyword evidence="2 4" id="KW-0032">Aminotransferase</keyword>
<protein>
    <recommendedName>
        <fullName evidence="4">Aminotransferase</fullName>
        <ecNumber evidence="4">2.6.1.-</ecNumber>
    </recommendedName>
</protein>
<dbReference type="PANTHER" id="PTHR42832">
    <property type="entry name" value="AMINO ACID AMINOTRANSFERASE"/>
    <property type="match status" value="1"/>
</dbReference>
<gene>
    <name evidence="6" type="ORF">IX84_15600</name>
</gene>
<evidence type="ECO:0000256" key="4">
    <source>
        <dbReference type="RuleBase" id="RU000481"/>
    </source>
</evidence>
<dbReference type="PROSITE" id="PS00105">
    <property type="entry name" value="AA_TRANSFER_CLASS_1"/>
    <property type="match status" value="1"/>
</dbReference>
<dbReference type="Pfam" id="PF00155">
    <property type="entry name" value="Aminotran_1_2"/>
    <property type="match status" value="1"/>
</dbReference>
<feature type="domain" description="Aminotransferase class I/classII large" evidence="5">
    <location>
        <begin position="33"/>
        <end position="381"/>
    </location>
</feature>
<sequence length="384" mass="43189">MIIQPASRLGEVKEYYFSTKLREIAQMRAEGKPVLNLGIGSPDLPPSHEVIDTLTDAVLHNDVHGYQSYMGIPELRAAFAEWYEKWFGASLDPEGEILPLMGSKEGLMHIAMAFLESGDEVLVPNPGYPAYRAVSNLTGATIREYKLEPERGWLPDMEALESTDLSRVKIMWLNYPNMPTGTAADLSFLESIVAFAHRHRILIVNDNPYSFILNEQQHSILSIPGAKDVAVELNSLSKGHNMAGWRIGMLAGRADYLKVVLRFKSNMDSGMFKPVQLAAAQALKSPLSWYKRLNGVYAERRETVFQLFDALDCKYDPKQVGLFVWAKIPDLYADAYELADEVLYQHNVFITPGGIFGSQGDRYLRISLCSDGALYEEAMRRVKR</sequence>
<dbReference type="Proteomes" id="UP000029736">
    <property type="component" value="Unassembled WGS sequence"/>
</dbReference>
<dbReference type="CDD" id="cd00609">
    <property type="entry name" value="AAT_like"/>
    <property type="match status" value="1"/>
</dbReference>
<comment type="caution">
    <text evidence="6">The sequence shown here is derived from an EMBL/GenBank/DDBJ whole genome shotgun (WGS) entry which is preliminary data.</text>
</comment>
<evidence type="ECO:0000259" key="5">
    <source>
        <dbReference type="Pfam" id="PF00155"/>
    </source>
</evidence>
<dbReference type="GO" id="GO:0008483">
    <property type="term" value="F:transaminase activity"/>
    <property type="evidence" value="ECO:0007669"/>
    <property type="project" value="UniProtKB-KW"/>
</dbReference>
<dbReference type="SUPFAM" id="SSF53383">
    <property type="entry name" value="PLP-dependent transferases"/>
    <property type="match status" value="1"/>
</dbReference>
<dbReference type="InterPro" id="IPR004839">
    <property type="entry name" value="Aminotransferase_I/II_large"/>
</dbReference>
<dbReference type="Gene3D" id="3.40.640.10">
    <property type="entry name" value="Type I PLP-dependent aspartate aminotransferase-like (Major domain)"/>
    <property type="match status" value="1"/>
</dbReference>
<dbReference type="InterPro" id="IPR015422">
    <property type="entry name" value="PyrdxlP-dep_Trfase_small"/>
</dbReference>
<evidence type="ECO:0000313" key="6">
    <source>
        <dbReference type="EMBL" id="KGE87092.1"/>
    </source>
</evidence>
<dbReference type="STRING" id="1524460.IX84_15600"/>
<organism evidence="6 7">
    <name type="scientific">Phaeodactylibacter xiamenensis</name>
    <dbReference type="NCBI Taxonomy" id="1524460"/>
    <lineage>
        <taxon>Bacteria</taxon>
        <taxon>Pseudomonadati</taxon>
        <taxon>Bacteroidota</taxon>
        <taxon>Saprospiria</taxon>
        <taxon>Saprospirales</taxon>
        <taxon>Haliscomenobacteraceae</taxon>
        <taxon>Phaeodactylibacter</taxon>
    </lineage>
</organism>
<keyword evidence="3 4" id="KW-0808">Transferase</keyword>
<evidence type="ECO:0000256" key="1">
    <source>
        <dbReference type="ARBA" id="ARBA00001933"/>
    </source>
</evidence>
<evidence type="ECO:0000256" key="2">
    <source>
        <dbReference type="ARBA" id="ARBA00022576"/>
    </source>
</evidence>
<dbReference type="AlphaFoldDB" id="A0A098S7M9"/>
<evidence type="ECO:0000256" key="3">
    <source>
        <dbReference type="ARBA" id="ARBA00022679"/>
    </source>
</evidence>